<dbReference type="Pfam" id="PF02801">
    <property type="entry name" value="Ketoacyl-synt_C"/>
    <property type="match status" value="1"/>
</dbReference>
<dbReference type="GO" id="GO:0006633">
    <property type="term" value="P:fatty acid biosynthetic process"/>
    <property type="evidence" value="ECO:0007669"/>
    <property type="project" value="TreeGrafter"/>
</dbReference>
<evidence type="ECO:0000259" key="4">
    <source>
        <dbReference type="PROSITE" id="PS52004"/>
    </source>
</evidence>
<dbReference type="EMBL" id="PVNH01000001">
    <property type="protein sequence ID" value="PRX51462.1"/>
    <property type="molecule type" value="Genomic_DNA"/>
</dbReference>
<keyword evidence="6" id="KW-1185">Reference proteome</keyword>
<organism evidence="5 6">
    <name type="scientific">Prauserella shujinwangii</name>
    <dbReference type="NCBI Taxonomy" id="1453103"/>
    <lineage>
        <taxon>Bacteria</taxon>
        <taxon>Bacillati</taxon>
        <taxon>Actinomycetota</taxon>
        <taxon>Actinomycetes</taxon>
        <taxon>Pseudonocardiales</taxon>
        <taxon>Pseudonocardiaceae</taxon>
        <taxon>Prauserella</taxon>
    </lineage>
</organism>
<comment type="caution">
    <text evidence="5">The sequence shown here is derived from an EMBL/GenBank/DDBJ whole genome shotgun (WGS) entry which is preliminary data.</text>
</comment>
<dbReference type="RefSeq" id="WP_106176919.1">
    <property type="nucleotide sequence ID" value="NZ_PVNH01000001.1"/>
</dbReference>
<evidence type="ECO:0000313" key="5">
    <source>
        <dbReference type="EMBL" id="PRX51462.1"/>
    </source>
</evidence>
<dbReference type="SUPFAM" id="SSF53901">
    <property type="entry name" value="Thiolase-like"/>
    <property type="match status" value="1"/>
</dbReference>
<keyword evidence="2" id="KW-0597">Phosphoprotein</keyword>
<dbReference type="PANTHER" id="PTHR43775:SF37">
    <property type="entry name" value="SI:DKEY-61P9.11"/>
    <property type="match status" value="1"/>
</dbReference>
<dbReference type="PANTHER" id="PTHR43775">
    <property type="entry name" value="FATTY ACID SYNTHASE"/>
    <property type="match status" value="1"/>
</dbReference>
<evidence type="ECO:0000313" key="6">
    <source>
        <dbReference type="Proteomes" id="UP000238362"/>
    </source>
</evidence>
<dbReference type="PROSITE" id="PS52004">
    <property type="entry name" value="KS3_2"/>
    <property type="match status" value="1"/>
</dbReference>
<dbReference type="SMART" id="SM00824">
    <property type="entry name" value="PKS_TE"/>
    <property type="match status" value="1"/>
</dbReference>
<dbReference type="SMART" id="SM00825">
    <property type="entry name" value="PKS_KS"/>
    <property type="match status" value="1"/>
</dbReference>
<protein>
    <submittedName>
        <fullName evidence="5">Ketoacyl-synthetase-like protein</fullName>
    </submittedName>
</protein>
<proteinExistence type="inferred from homology"/>
<dbReference type="Pfam" id="PF00975">
    <property type="entry name" value="Thioesterase"/>
    <property type="match status" value="1"/>
</dbReference>
<dbReference type="InterPro" id="IPR014031">
    <property type="entry name" value="Ketoacyl_synth_C"/>
</dbReference>
<dbReference type="CDD" id="cd00833">
    <property type="entry name" value="PKS"/>
    <property type="match status" value="1"/>
</dbReference>
<dbReference type="Gene3D" id="3.40.50.1820">
    <property type="entry name" value="alpha/beta hydrolase"/>
    <property type="match status" value="1"/>
</dbReference>
<dbReference type="AlphaFoldDB" id="A0A2T0M427"/>
<accession>A0A2T0M427</accession>
<reference evidence="5 6" key="1">
    <citation type="submission" date="2018-03" db="EMBL/GenBank/DDBJ databases">
        <title>Genomic Encyclopedia of Type Strains, Phase III (KMG-III): the genomes of soil and plant-associated and newly described type strains.</title>
        <authorList>
            <person name="Whitman W."/>
        </authorList>
    </citation>
    <scope>NUCLEOTIDE SEQUENCE [LARGE SCALE GENOMIC DNA]</scope>
    <source>
        <strain evidence="5 6">CGMCC 4.7125</strain>
    </source>
</reference>
<comment type="similarity">
    <text evidence="3">Belongs to the thiolase-like superfamily. Beta-ketoacyl-ACP synthases family.</text>
</comment>
<dbReference type="Pfam" id="PF16197">
    <property type="entry name" value="KAsynt_C_assoc"/>
    <property type="match status" value="1"/>
</dbReference>
<dbReference type="Gene3D" id="3.40.47.10">
    <property type="match status" value="1"/>
</dbReference>
<name>A0A2T0M427_9PSEU</name>
<dbReference type="Proteomes" id="UP000238362">
    <property type="component" value="Unassembled WGS sequence"/>
</dbReference>
<evidence type="ECO:0000256" key="2">
    <source>
        <dbReference type="ARBA" id="ARBA00022553"/>
    </source>
</evidence>
<evidence type="ECO:0000256" key="1">
    <source>
        <dbReference type="ARBA" id="ARBA00022450"/>
    </source>
</evidence>
<dbReference type="InterPro" id="IPR029058">
    <property type="entry name" value="AB_hydrolase_fold"/>
</dbReference>
<keyword evidence="3" id="KW-0808">Transferase</keyword>
<feature type="domain" description="Ketosynthase family 3 (KS3)" evidence="4">
    <location>
        <begin position="244"/>
        <end position="655"/>
    </location>
</feature>
<evidence type="ECO:0000256" key="3">
    <source>
        <dbReference type="RuleBase" id="RU003694"/>
    </source>
</evidence>
<dbReference type="InterPro" id="IPR014030">
    <property type="entry name" value="Ketoacyl_synth_N"/>
</dbReference>
<dbReference type="InterPro" id="IPR032821">
    <property type="entry name" value="PKS_assoc"/>
</dbReference>
<dbReference type="InterPro" id="IPR020802">
    <property type="entry name" value="TesA-like"/>
</dbReference>
<dbReference type="InterPro" id="IPR016039">
    <property type="entry name" value="Thiolase-like"/>
</dbReference>
<dbReference type="InterPro" id="IPR001031">
    <property type="entry name" value="Thioesterase"/>
</dbReference>
<gene>
    <name evidence="5" type="ORF">B0I33_101616</name>
</gene>
<dbReference type="GO" id="GO:0004312">
    <property type="term" value="F:fatty acid synthase activity"/>
    <property type="evidence" value="ECO:0007669"/>
    <property type="project" value="TreeGrafter"/>
</dbReference>
<dbReference type="Pfam" id="PF00109">
    <property type="entry name" value="ketoacyl-synt"/>
    <property type="match status" value="1"/>
</dbReference>
<dbReference type="OrthoDB" id="3651481at2"/>
<dbReference type="SUPFAM" id="SSF53474">
    <property type="entry name" value="alpha/beta-Hydrolases"/>
    <property type="match status" value="1"/>
</dbReference>
<dbReference type="InterPro" id="IPR020841">
    <property type="entry name" value="PKS_Beta-ketoAc_synthase_dom"/>
</dbReference>
<dbReference type="InterPro" id="IPR050091">
    <property type="entry name" value="PKS_NRPS_Biosynth_Enz"/>
</dbReference>
<keyword evidence="1" id="KW-0596">Phosphopantetheine</keyword>
<sequence>MPSTPWLAHDPNPHADRHLLCLPYSGAPPSLFDEWRIPGVDVLPLLLPGRGTRRREPLGRSLRQLAEDIAADVVPRLPGRFFLLGHSMGAWLAHAVATVLAERGARGPERLFVLSAPPPHLPHRLFSSLHDLTDEDMADEVVRLGGAPESARDAILANIAVIRADATAVGEHRPAPRPLSCPISVVAGTGEPLFALGDLLEWRASTHADVSLHLVEGGHFTVAEQREAILRLAARDTGAATRHTDPIAVVGMACRFPGAGGPAEFWRLLREGRCAVGPVPAGRATDPHRPLLRAGGFIDGVDLFDAGHFGFGTREAHRADPRLRLLLMAVQEAIDDAGLLPEDVAGPRSGIWVGESHSDYWDLSTGTVTPNMYTLSGGGLKSFLSGRVSHFFDLSGPSITLDTSCSASLTAVHTACRALRDGEVDTAFAAGAHLILNPDAGPAHGLAKALSPHGRSAFASVDADGYARAEGIAVVLLKRLTDALGDGDPLHAVIEGSAINANGRSGRNIVTTSVPGQIRMMREALADAGARPAEVACVEAHGPGTKVGDEVELAALHEVYGANPRPCLVGSVKTNIGHLEPAAGIAGLLKVVLALRHGQVPASLHHKAPAPAIDWEHSALRVPTALEPWPLPGRRRAAVSSFGLSGANAHVVVATPPPHGSTRQRRPPRSWNLRRYWYTEVAAR</sequence>